<dbReference type="PRINTS" id="PR00111">
    <property type="entry name" value="ABHYDROLASE"/>
</dbReference>
<dbReference type="PANTHER" id="PTHR42977:SF3">
    <property type="entry name" value="AB HYDROLASE-1 DOMAIN-CONTAINING PROTEIN"/>
    <property type="match status" value="1"/>
</dbReference>
<dbReference type="InterPro" id="IPR000639">
    <property type="entry name" value="Epox_hydrolase-like"/>
</dbReference>
<feature type="domain" description="AB hydrolase-1" evidence="2">
    <location>
        <begin position="30"/>
        <end position="273"/>
    </location>
</feature>
<evidence type="ECO:0000313" key="4">
    <source>
        <dbReference type="Proteomes" id="UP000030151"/>
    </source>
</evidence>
<protein>
    <submittedName>
        <fullName evidence="3">Epoxide hydrolase</fullName>
    </submittedName>
</protein>
<dbReference type="Pfam" id="PF00561">
    <property type="entry name" value="Abhydrolase_1"/>
    <property type="match status" value="1"/>
</dbReference>
<dbReference type="GO" id="GO:0004301">
    <property type="term" value="F:epoxide hydrolase activity"/>
    <property type="evidence" value="ECO:0007669"/>
    <property type="project" value="TreeGrafter"/>
</dbReference>
<dbReference type="InterPro" id="IPR000073">
    <property type="entry name" value="AB_hydrolase_1"/>
</dbReference>
<dbReference type="PRINTS" id="PR00412">
    <property type="entry name" value="EPOXHYDRLASE"/>
</dbReference>
<gene>
    <name evidence="3" type="ORF">X797_003026</name>
</gene>
<dbReference type="eggNOG" id="KOG4178">
    <property type="taxonomic scope" value="Eukaryota"/>
</dbReference>
<dbReference type="SUPFAM" id="SSF53474">
    <property type="entry name" value="alpha/beta-Hydrolases"/>
    <property type="match status" value="1"/>
</dbReference>
<organism evidence="3 4">
    <name type="scientific">Metarhizium robertsii</name>
    <dbReference type="NCBI Taxonomy" id="568076"/>
    <lineage>
        <taxon>Eukaryota</taxon>
        <taxon>Fungi</taxon>
        <taxon>Dikarya</taxon>
        <taxon>Ascomycota</taxon>
        <taxon>Pezizomycotina</taxon>
        <taxon>Sordariomycetes</taxon>
        <taxon>Hypocreomycetidae</taxon>
        <taxon>Hypocreales</taxon>
        <taxon>Clavicipitaceae</taxon>
        <taxon>Metarhizium</taxon>
    </lineage>
</organism>
<accession>A0A0A1V0W9</accession>
<dbReference type="InterPro" id="IPR051340">
    <property type="entry name" value="Haloalkane_dehalogenase"/>
</dbReference>
<dbReference type="OrthoDB" id="284184at2759"/>
<comment type="caution">
    <text evidence="3">The sequence shown here is derived from an EMBL/GenBank/DDBJ whole genome shotgun (WGS) entry which is preliminary data.</text>
</comment>
<proteinExistence type="predicted"/>
<dbReference type="HOGENOM" id="CLU_020336_35_0_1"/>
<dbReference type="InterPro" id="IPR029058">
    <property type="entry name" value="AB_hydrolase_fold"/>
</dbReference>
<sequence>MSANTSTAFVEANGAQVFYRKAGPSSADAPTVLLLHGFPSSSHQFRNLMPLLAAKGYRVIAPDLPGFGFTTVPDNYVHSFDNLGTTIDAFASALSLQKYAIYIFDYGAPTGLRLALKNPEKVVAIISQNGNAYDEGLGAEFWAPVRKYWASGADEDRNALRGLLESDATKWQYTYGSPNADKVQPEAYALDQALMDRVGNKDVQLDLFYDYRNNVALYPKFQEYLRTSKVPVLAIWGKNDVIFVPPGAEAFRRDVEKLEVKLLDAGHFAIETNEEEFAASIVSFFEKFQVFGSRERKV</sequence>
<evidence type="ECO:0000313" key="3">
    <source>
        <dbReference type="EMBL" id="EXV03228.1"/>
    </source>
</evidence>
<name>A0A0A1V0W9_9HYPO</name>
<reference evidence="3 4" key="1">
    <citation type="submission" date="2014-02" db="EMBL/GenBank/DDBJ databases">
        <title>The genome sequence of the entomopathogenic fungus Metarhizium robertsii ARSEF 2575.</title>
        <authorList>
            <person name="Giuliano Garisto Donzelli B."/>
            <person name="Roe B.A."/>
            <person name="Macmil S.L."/>
            <person name="Krasnoff S.B."/>
            <person name="Gibson D.M."/>
        </authorList>
    </citation>
    <scope>NUCLEOTIDE SEQUENCE [LARGE SCALE GENOMIC DNA]</scope>
    <source>
        <strain evidence="3 4">ARSEF 2575</strain>
    </source>
</reference>
<dbReference type="AlphaFoldDB" id="A0A0A1V0W9"/>
<evidence type="ECO:0000259" key="2">
    <source>
        <dbReference type="Pfam" id="PF00561"/>
    </source>
</evidence>
<evidence type="ECO:0000256" key="1">
    <source>
        <dbReference type="ARBA" id="ARBA00022801"/>
    </source>
</evidence>
<keyword evidence="1 3" id="KW-0378">Hydrolase</keyword>
<dbReference type="PANTHER" id="PTHR42977">
    <property type="entry name" value="HYDROLASE-RELATED"/>
    <property type="match status" value="1"/>
</dbReference>
<dbReference type="EMBL" id="JELW01000003">
    <property type="protein sequence ID" value="EXV03228.1"/>
    <property type="molecule type" value="Genomic_DNA"/>
</dbReference>
<dbReference type="Gene3D" id="3.40.50.1820">
    <property type="entry name" value="alpha/beta hydrolase"/>
    <property type="match status" value="1"/>
</dbReference>
<dbReference type="Proteomes" id="UP000030151">
    <property type="component" value="Unassembled WGS sequence"/>
</dbReference>